<dbReference type="SMART" id="SM00220">
    <property type="entry name" value="S_TKc"/>
    <property type="match status" value="1"/>
</dbReference>
<dbReference type="PANTHER" id="PTHR11584">
    <property type="entry name" value="SERINE/THREONINE PROTEIN KINASE"/>
    <property type="match status" value="1"/>
</dbReference>
<dbReference type="Proteomes" id="UP000077115">
    <property type="component" value="Unassembled WGS sequence"/>
</dbReference>
<accession>A0A177WA65</accession>
<keyword evidence="2" id="KW-0808">Transferase</keyword>
<evidence type="ECO:0000256" key="6">
    <source>
        <dbReference type="PROSITE-ProRule" id="PRU10141"/>
    </source>
</evidence>
<evidence type="ECO:0000256" key="5">
    <source>
        <dbReference type="ARBA" id="ARBA00022840"/>
    </source>
</evidence>
<dbReference type="GO" id="GO:0005524">
    <property type="term" value="F:ATP binding"/>
    <property type="evidence" value="ECO:0007669"/>
    <property type="project" value="UniProtKB-UniRule"/>
</dbReference>
<protein>
    <recommendedName>
        <fullName evidence="8">Protein kinase domain-containing protein</fullName>
    </recommendedName>
</protein>
<evidence type="ECO:0000256" key="4">
    <source>
        <dbReference type="ARBA" id="ARBA00022777"/>
    </source>
</evidence>
<dbReference type="Pfam" id="PF00069">
    <property type="entry name" value="Pkinase"/>
    <property type="match status" value="1"/>
</dbReference>
<feature type="region of interest" description="Disordered" evidence="7">
    <location>
        <begin position="816"/>
        <end position="835"/>
    </location>
</feature>
<evidence type="ECO:0000313" key="10">
    <source>
        <dbReference type="Proteomes" id="UP000077115"/>
    </source>
</evidence>
<evidence type="ECO:0000256" key="1">
    <source>
        <dbReference type="ARBA" id="ARBA00022527"/>
    </source>
</evidence>
<feature type="compositionally biased region" description="Low complexity" evidence="7">
    <location>
        <begin position="235"/>
        <end position="257"/>
    </location>
</feature>
<dbReference type="SUPFAM" id="SSF56112">
    <property type="entry name" value="Protein kinase-like (PK-like)"/>
    <property type="match status" value="1"/>
</dbReference>
<keyword evidence="5 6" id="KW-0067">ATP-binding</keyword>
<feature type="region of interest" description="Disordered" evidence="7">
    <location>
        <begin position="691"/>
        <end position="724"/>
    </location>
</feature>
<feature type="domain" description="Protein kinase" evidence="8">
    <location>
        <begin position="776"/>
        <end position="1062"/>
    </location>
</feature>
<dbReference type="Gene3D" id="1.10.510.10">
    <property type="entry name" value="Transferase(Phosphotransferase) domain 1"/>
    <property type="match status" value="1"/>
</dbReference>
<dbReference type="InterPro" id="IPR017441">
    <property type="entry name" value="Protein_kinase_ATP_BS"/>
</dbReference>
<name>A0A177WA65_BATDL</name>
<feature type="compositionally biased region" description="Polar residues" evidence="7">
    <location>
        <begin position="23"/>
        <end position="42"/>
    </location>
</feature>
<dbReference type="InterPro" id="IPR008271">
    <property type="entry name" value="Ser/Thr_kinase_AS"/>
</dbReference>
<gene>
    <name evidence="9" type="ORF">BDEG_21023</name>
</gene>
<feature type="binding site" evidence="6">
    <location>
        <position position="805"/>
    </location>
    <ligand>
        <name>ATP</name>
        <dbReference type="ChEBI" id="CHEBI:30616"/>
    </ligand>
</feature>
<dbReference type="OrthoDB" id="266718at2759"/>
<dbReference type="eggNOG" id="KOG0198">
    <property type="taxonomic scope" value="Eukaryota"/>
</dbReference>
<dbReference type="PROSITE" id="PS00108">
    <property type="entry name" value="PROTEIN_KINASE_ST"/>
    <property type="match status" value="1"/>
</dbReference>
<keyword evidence="1" id="KW-0723">Serine/threonine-protein kinase</keyword>
<keyword evidence="4" id="KW-0418">Kinase</keyword>
<dbReference type="InterPro" id="IPR000719">
    <property type="entry name" value="Prot_kinase_dom"/>
</dbReference>
<evidence type="ECO:0000313" key="9">
    <source>
        <dbReference type="EMBL" id="OAJ36923.1"/>
    </source>
</evidence>
<feature type="compositionally biased region" description="Basic and acidic residues" evidence="7">
    <location>
        <begin position="282"/>
        <end position="291"/>
    </location>
</feature>
<evidence type="ECO:0000256" key="7">
    <source>
        <dbReference type="SAM" id="MobiDB-lite"/>
    </source>
</evidence>
<evidence type="ECO:0000256" key="2">
    <source>
        <dbReference type="ARBA" id="ARBA00022679"/>
    </source>
</evidence>
<feature type="compositionally biased region" description="Polar residues" evidence="7">
    <location>
        <begin position="527"/>
        <end position="546"/>
    </location>
</feature>
<sequence length="1245" mass="138666">MDLRSAGAIALAMLDGDYTRVSNPLSPSGRTEHSFATSNGEMSSVASSTVSSRKTPDIRTTHALNEKRFGDSKRRSAKGLLASGPTSPISPTYRDDIMNLEGIRAKCIRVYDVRRQSHIFDVSGMQDPAKIREKILAKFNIKSHDRYELYIEQSTLNTNRFVRDTSIDDATLMEICLNPDHPYRSHLMLELPRSRSSVPRARPSSRRAAAPIVPVDALVELLDGPSPKTSRKKPGPSSSSSAGNSKPSPRSTSTSKNLIKSKYTPVTPVRHTSLPRGKSKKHLDSLHKSSAEVDSIGSSQFDSDLDPALSNTLSDVKETRSIQKLASFFGESVPTDGSNMLNAPFEKHQRNNSRFSIRVGSSRASTISRNAPHITSRFDPDYTGAVNLRSTKKLESFFGDRPPTHEIANNLEKYFPGIEQLKPAKISQKSGDKTLPVIVRETVTMKRTSRIQLQQQHNQNMTKKLLSSTYDISAHPVPWESFEADASSNPFTPDQAGSLHLEPAVIEESMDLLHNDTTSIKLKPDTLPSTISEETEENINSKTSSKLSDHRTSEQYSNSLHELKASDDVSTAVKPISTAPLPLESDDLISTENFVSDDLSLLNNTLKSNTQLPNRYHLSEETKGGNTNELISHNQTTTADLTDTSLHVPSLRAPSIDLTSLNDSKVRIEGSFKNQFHKPVKRRTRSADIDGTLDHFHNDADDEQEAMSKIEDSSDDEFDMDEDSESEEELTGLSKVFADGQALSANGLSCLERSDSINDYQHTFATHPDTPRNVQWIKGPLIGAGSFGKVFYGVNCETGEIMAVKQVPSPTYRVRTFSRSSGDSTSSRKLHHSTHDEAVAKARRKMLEALHREISLLKDLDHENIVRYLGFDVETDFISVFLEYVSGGSVSTALAVMGNFEEPLIQSIVSQVLNGLRYLHERLIIHRDIKGGNILIDEDGWAKISDFGISKKNKHQMAYRYNSRMSIQGSVYWMAPEVIKSKGYSAKVDIWSLGCVVLEMFTGNHPWRQLDEVQTMWRLGREDKPPLPEHLSSMGTDFLTKTFVINPEERPTAAELEMHPFCLFDPTTFDFRAYKEEAIQRKQLMDLMSSGTSIDEDEYELEEDIYEDDGEVDKVEDIYEGAEQEDGSQNIAVTDADNEAERDESLCHISTHSDDDVISEHYTNTDTLDGSTKLGIETDYSFAIVPISLESLPSNNVQTIIPDVSNPQFGFTDASTVVHHINHVSPDFDKNAIQSETCLSDTELR</sequence>
<dbReference type="PROSITE" id="PS00107">
    <property type="entry name" value="PROTEIN_KINASE_ATP"/>
    <property type="match status" value="1"/>
</dbReference>
<dbReference type="AlphaFoldDB" id="A0A177WA65"/>
<feature type="compositionally biased region" description="Acidic residues" evidence="7">
    <location>
        <begin position="713"/>
        <end position="724"/>
    </location>
</feature>
<feature type="compositionally biased region" description="Low complexity" evidence="7">
    <location>
        <begin position="43"/>
        <end position="52"/>
    </location>
</feature>
<dbReference type="GO" id="GO:0004674">
    <property type="term" value="F:protein serine/threonine kinase activity"/>
    <property type="evidence" value="ECO:0007669"/>
    <property type="project" value="UniProtKB-KW"/>
</dbReference>
<proteinExistence type="predicted"/>
<dbReference type="PROSITE" id="PS50011">
    <property type="entry name" value="PROTEIN_KINASE_DOM"/>
    <property type="match status" value="1"/>
</dbReference>
<dbReference type="EMBL" id="DS022300">
    <property type="protein sequence ID" value="OAJ36923.1"/>
    <property type="molecule type" value="Genomic_DNA"/>
</dbReference>
<feature type="compositionally biased region" description="Low complexity" evidence="7">
    <location>
        <begin position="816"/>
        <end position="827"/>
    </location>
</feature>
<reference evidence="9 10" key="1">
    <citation type="submission" date="2006-10" db="EMBL/GenBank/DDBJ databases">
        <title>The Genome Sequence of Batrachochytrium dendrobatidis JEL423.</title>
        <authorList>
            <consortium name="The Broad Institute Genome Sequencing Platform"/>
            <person name="Birren B."/>
            <person name="Lander E."/>
            <person name="Galagan J."/>
            <person name="Cuomo C."/>
            <person name="Devon K."/>
            <person name="Jaffe D."/>
            <person name="Butler J."/>
            <person name="Alvarez P."/>
            <person name="Gnerre S."/>
            <person name="Grabherr M."/>
            <person name="Kleber M."/>
            <person name="Mauceli E."/>
            <person name="Brockman W."/>
            <person name="Young S."/>
            <person name="LaButti K."/>
            <person name="Sykes S."/>
            <person name="DeCaprio D."/>
            <person name="Crawford M."/>
            <person name="Koehrsen M."/>
            <person name="Engels R."/>
            <person name="Montgomery P."/>
            <person name="Pearson M."/>
            <person name="Howarth C."/>
            <person name="Larson L."/>
            <person name="White J."/>
            <person name="O'Leary S."/>
            <person name="Kodira C."/>
            <person name="Zeng Q."/>
            <person name="Yandava C."/>
            <person name="Alvarado L."/>
            <person name="Longcore J."/>
            <person name="James T."/>
        </authorList>
    </citation>
    <scope>NUCLEOTIDE SEQUENCE [LARGE SCALE GENOMIC DNA]</scope>
    <source>
        <strain evidence="9 10">JEL423</strain>
    </source>
</reference>
<dbReference type="FunFam" id="1.10.510.10:FF:001742">
    <property type="entry name" value="MAP kinase kinase kinase win1"/>
    <property type="match status" value="1"/>
</dbReference>
<feature type="region of interest" description="Disordered" evidence="7">
    <location>
        <begin position="222"/>
        <end position="307"/>
    </location>
</feature>
<feature type="region of interest" description="Disordered" evidence="7">
    <location>
        <begin position="519"/>
        <end position="571"/>
    </location>
</feature>
<dbReference type="Gene3D" id="3.10.20.90">
    <property type="entry name" value="Phosphatidylinositol 3-kinase Catalytic Subunit, Chain A, domain 1"/>
    <property type="match status" value="1"/>
</dbReference>
<dbReference type="InterPro" id="IPR011009">
    <property type="entry name" value="Kinase-like_dom_sf"/>
</dbReference>
<evidence type="ECO:0000259" key="8">
    <source>
        <dbReference type="PROSITE" id="PS50011"/>
    </source>
</evidence>
<dbReference type="CDD" id="cd06606">
    <property type="entry name" value="STKc_MAPKKK"/>
    <property type="match status" value="1"/>
</dbReference>
<feature type="region of interest" description="Disordered" evidence="7">
    <location>
        <begin position="23"/>
        <end position="56"/>
    </location>
</feature>
<organism evidence="9 10">
    <name type="scientific">Batrachochytrium dendrobatidis (strain JEL423)</name>
    <dbReference type="NCBI Taxonomy" id="403673"/>
    <lineage>
        <taxon>Eukaryota</taxon>
        <taxon>Fungi</taxon>
        <taxon>Fungi incertae sedis</taxon>
        <taxon>Chytridiomycota</taxon>
        <taxon>Chytridiomycota incertae sedis</taxon>
        <taxon>Chytridiomycetes</taxon>
        <taxon>Rhizophydiales</taxon>
        <taxon>Rhizophydiales incertae sedis</taxon>
        <taxon>Batrachochytrium</taxon>
    </lineage>
</organism>
<keyword evidence="3 6" id="KW-0547">Nucleotide-binding</keyword>
<dbReference type="PANTHER" id="PTHR11584:SF369">
    <property type="entry name" value="MITOGEN-ACTIVATED PROTEIN KINASE KINASE KINASE 19-RELATED"/>
    <property type="match status" value="1"/>
</dbReference>
<dbReference type="Gene3D" id="3.30.200.20">
    <property type="entry name" value="Phosphorylase Kinase, domain 1"/>
    <property type="match status" value="1"/>
</dbReference>
<evidence type="ECO:0000256" key="3">
    <source>
        <dbReference type="ARBA" id="ARBA00022741"/>
    </source>
</evidence>
<dbReference type="STRING" id="403673.A0A177WA65"/>
<dbReference type="VEuPathDB" id="FungiDB:BDEG_21023"/>
<reference evidence="9 10" key="2">
    <citation type="submission" date="2016-05" db="EMBL/GenBank/DDBJ databases">
        <title>Lineage-specific infection strategies underlie the spectrum of fungal disease in amphibians.</title>
        <authorList>
            <person name="Cuomo C.A."/>
            <person name="Farrer R.A."/>
            <person name="James T."/>
            <person name="Longcore J."/>
            <person name="Birren B."/>
        </authorList>
    </citation>
    <scope>NUCLEOTIDE SEQUENCE [LARGE SCALE GENOMIC DNA]</scope>
    <source>
        <strain evidence="9 10">JEL423</strain>
    </source>
</reference>